<dbReference type="HOGENOM" id="CLU_3290021_0_0_9"/>
<name>G9YV75_FLAPL</name>
<dbReference type="EMBL" id="AGCK01000282">
    <property type="protein sequence ID" value="EHM40797.1"/>
    <property type="molecule type" value="Genomic_DNA"/>
</dbReference>
<protein>
    <submittedName>
        <fullName evidence="1">Uncharacterized protein</fullName>
    </submittedName>
</protein>
<comment type="caution">
    <text evidence="1">The sequence shown here is derived from an EMBL/GenBank/DDBJ whole genome shotgun (WGS) entry which is preliminary data.</text>
</comment>
<organism evidence="1 2">
    <name type="scientific">Flavonifractor plautii ATCC 29863</name>
    <dbReference type="NCBI Taxonomy" id="411475"/>
    <lineage>
        <taxon>Bacteria</taxon>
        <taxon>Bacillati</taxon>
        <taxon>Bacillota</taxon>
        <taxon>Clostridia</taxon>
        <taxon>Eubacteriales</taxon>
        <taxon>Oscillospiraceae</taxon>
        <taxon>Flavonifractor</taxon>
    </lineage>
</organism>
<evidence type="ECO:0000313" key="1">
    <source>
        <dbReference type="EMBL" id="EHM40797.1"/>
    </source>
</evidence>
<dbReference type="AlphaFoldDB" id="G9YV75"/>
<evidence type="ECO:0000313" key="2">
    <source>
        <dbReference type="Proteomes" id="UP000004459"/>
    </source>
</evidence>
<sequence>MFISLSFLQQFLCYRLTQSMCFYKEFHKKGIGQLNSNIPR</sequence>
<accession>G9YV75</accession>
<proteinExistence type="predicted"/>
<gene>
    <name evidence="1" type="ORF">HMPREF0372_03441</name>
</gene>
<dbReference type="Proteomes" id="UP000004459">
    <property type="component" value="Unassembled WGS sequence"/>
</dbReference>
<reference evidence="1 2" key="1">
    <citation type="submission" date="2011-08" db="EMBL/GenBank/DDBJ databases">
        <authorList>
            <person name="Weinstock G."/>
            <person name="Sodergren E."/>
            <person name="Clifton S."/>
            <person name="Fulton L."/>
            <person name="Fulton B."/>
            <person name="Courtney L."/>
            <person name="Fronick C."/>
            <person name="Harrison M."/>
            <person name="Strong C."/>
            <person name="Farmer C."/>
            <person name="Delahaunty K."/>
            <person name="Markovic C."/>
            <person name="Hall O."/>
            <person name="Minx P."/>
            <person name="Tomlinson C."/>
            <person name="Mitreva M."/>
            <person name="Hou S."/>
            <person name="Chen J."/>
            <person name="Wollam A."/>
            <person name="Pepin K.H."/>
            <person name="Johnson M."/>
            <person name="Bhonagiri V."/>
            <person name="Zhang X."/>
            <person name="Suruliraj S."/>
            <person name="Warren W."/>
            <person name="Chinwalla A."/>
            <person name="Mardis E.R."/>
            <person name="Wilson R.K."/>
        </authorList>
    </citation>
    <scope>NUCLEOTIDE SEQUENCE [LARGE SCALE GENOMIC DNA]</scope>
    <source>
        <strain evidence="1 2">ATCC 29863</strain>
    </source>
</reference>